<sequence>MGFRHVAAGLVLGLAVVFATLSGARAETRTLKLYFVHTKERAEITFKKDGRYIKSGLDQLNRFLRDWRRGESTNMDPRLMDLLWEVYRASGSREYIHVLSAYRAPATNKMLRSRSKSVAENSLHMRGKAIDFYLPDVKLVTLRNLGLKMQVGGVGYYPRSGSPFVHLDVGSVRHWPRLSRQELAQVFPDGKTVHIPADGKPMPGYQQALAELKRRGSDVPIMVADDTTQNKRRRGGLLAFLFGGGQEEADDLADAASVQVATAAPARRQAPAAAAAPAAAPAVAAAPVPPVTQDVAALPSTAPLPAPSPLARQMAAVQSQEPAQAAPQVIQPPAPGAQAAVLAALPATIPLPQAAPRRSAQPEAAAVAAAPAAPDTDEVAALLAAANVPLPMPRPASAPVAAPADEVLVASVDTGDIGLPTVAYAMPSRRPDAPSTVDAIANLLAGQQGAAPALAEAKQAESVEDVVLAAYASEAPVQLAASSAPVAASAAQALTEAKQLARPLATSPKVAPKGGRPSAQDLPKAPKPHVKPVTAKIPEVLLEQVSVARAKRQIEQPAYSPRLAEAPTAVYTMGFTHGNNADPRRFSGKAVEFMAIAKFQ</sequence>
<comment type="cofactor">
    <cofactor evidence="1">
        <name>Zn(2+)</name>
        <dbReference type="ChEBI" id="CHEBI:29105"/>
    </cofactor>
</comment>
<dbReference type="RefSeq" id="WP_345098785.1">
    <property type="nucleotide sequence ID" value="NZ_BAABGS010000019.1"/>
</dbReference>
<accession>A0ABW5DEC7</accession>
<comment type="caution">
    <text evidence="13">The sequence shown here is derived from an EMBL/GenBank/DDBJ whole genome shotgun (WGS) entry which is preliminary data.</text>
</comment>
<keyword evidence="3" id="KW-0645">Protease</keyword>
<protein>
    <recommendedName>
        <fullName evidence="11">Murein endopeptidase K</fullName>
    </recommendedName>
</protein>
<evidence type="ECO:0000256" key="8">
    <source>
        <dbReference type="ARBA" id="ARBA00023049"/>
    </source>
</evidence>
<comment type="similarity">
    <text evidence="10">Belongs to the peptidase M15 family.</text>
</comment>
<evidence type="ECO:0000256" key="3">
    <source>
        <dbReference type="ARBA" id="ARBA00022670"/>
    </source>
</evidence>
<evidence type="ECO:0000256" key="5">
    <source>
        <dbReference type="ARBA" id="ARBA00022729"/>
    </source>
</evidence>
<evidence type="ECO:0000256" key="10">
    <source>
        <dbReference type="ARBA" id="ARBA00093448"/>
    </source>
</evidence>
<evidence type="ECO:0000256" key="7">
    <source>
        <dbReference type="ARBA" id="ARBA00022833"/>
    </source>
</evidence>
<keyword evidence="8" id="KW-0482">Metalloprotease</keyword>
<dbReference type="InterPro" id="IPR010275">
    <property type="entry name" value="MepK"/>
</dbReference>
<evidence type="ECO:0000256" key="4">
    <source>
        <dbReference type="ARBA" id="ARBA00022723"/>
    </source>
</evidence>
<dbReference type="InterPro" id="IPR009045">
    <property type="entry name" value="Zn_M74/Hedgehog-like"/>
</dbReference>
<proteinExistence type="inferred from homology"/>
<keyword evidence="6" id="KW-0378">Hydrolase</keyword>
<evidence type="ECO:0000256" key="1">
    <source>
        <dbReference type="ARBA" id="ARBA00001947"/>
    </source>
</evidence>
<evidence type="ECO:0000256" key="9">
    <source>
        <dbReference type="ARBA" id="ARBA00023316"/>
    </source>
</evidence>
<evidence type="ECO:0000256" key="12">
    <source>
        <dbReference type="SAM" id="MobiDB-lite"/>
    </source>
</evidence>
<name>A0ABW5DEC7_9HYPH</name>
<evidence type="ECO:0000313" key="14">
    <source>
        <dbReference type="Proteomes" id="UP001597373"/>
    </source>
</evidence>
<organism evidence="13 14">
    <name type="scientific">Chelativorans composti</name>
    <dbReference type="NCBI Taxonomy" id="768533"/>
    <lineage>
        <taxon>Bacteria</taxon>
        <taxon>Pseudomonadati</taxon>
        <taxon>Pseudomonadota</taxon>
        <taxon>Alphaproteobacteria</taxon>
        <taxon>Hyphomicrobiales</taxon>
        <taxon>Phyllobacteriaceae</taxon>
        <taxon>Chelativorans</taxon>
    </lineage>
</organism>
<dbReference type="PANTHER" id="PTHR37425:SF1">
    <property type="entry name" value="OUTER MEMBRANE PROTEIN"/>
    <property type="match status" value="1"/>
</dbReference>
<dbReference type="SUPFAM" id="SSF55166">
    <property type="entry name" value="Hedgehog/DD-peptidase"/>
    <property type="match status" value="1"/>
</dbReference>
<evidence type="ECO:0000313" key="13">
    <source>
        <dbReference type="EMBL" id="MFD2258866.1"/>
    </source>
</evidence>
<feature type="region of interest" description="Disordered" evidence="12">
    <location>
        <begin position="299"/>
        <end position="327"/>
    </location>
</feature>
<dbReference type="EMBL" id="JBHUIR010000015">
    <property type="protein sequence ID" value="MFD2258866.1"/>
    <property type="molecule type" value="Genomic_DNA"/>
</dbReference>
<keyword evidence="5" id="KW-0732">Signal</keyword>
<evidence type="ECO:0000256" key="11">
    <source>
        <dbReference type="ARBA" id="ARBA00093666"/>
    </source>
</evidence>
<reference evidence="14" key="1">
    <citation type="journal article" date="2019" name="Int. J. Syst. Evol. Microbiol.">
        <title>The Global Catalogue of Microorganisms (GCM) 10K type strain sequencing project: providing services to taxonomists for standard genome sequencing and annotation.</title>
        <authorList>
            <consortium name="The Broad Institute Genomics Platform"/>
            <consortium name="The Broad Institute Genome Sequencing Center for Infectious Disease"/>
            <person name="Wu L."/>
            <person name="Ma J."/>
        </authorList>
    </citation>
    <scope>NUCLEOTIDE SEQUENCE [LARGE SCALE GENOMIC DNA]</scope>
    <source>
        <strain evidence="14">KCTC 23707</strain>
    </source>
</reference>
<evidence type="ECO:0000256" key="6">
    <source>
        <dbReference type="ARBA" id="ARBA00022801"/>
    </source>
</evidence>
<dbReference type="PANTHER" id="PTHR37425">
    <property type="match status" value="1"/>
</dbReference>
<evidence type="ECO:0000256" key="2">
    <source>
        <dbReference type="ARBA" id="ARBA00004776"/>
    </source>
</evidence>
<keyword evidence="9" id="KW-0961">Cell wall biogenesis/degradation</keyword>
<dbReference type="Proteomes" id="UP001597373">
    <property type="component" value="Unassembled WGS sequence"/>
</dbReference>
<comment type="pathway">
    <text evidence="2">Cell wall biogenesis; cell wall polysaccharide biosynthesis.</text>
</comment>
<dbReference type="Gene3D" id="3.30.1380.10">
    <property type="match status" value="1"/>
</dbReference>
<gene>
    <name evidence="13" type="ORF">ACFSMZ_03705</name>
</gene>
<keyword evidence="4" id="KW-0479">Metal-binding</keyword>
<keyword evidence="7" id="KW-0862">Zinc</keyword>
<keyword evidence="14" id="KW-1185">Reference proteome</keyword>
<feature type="region of interest" description="Disordered" evidence="12">
    <location>
        <begin position="502"/>
        <end position="530"/>
    </location>
</feature>
<dbReference type="Pfam" id="PF05951">
    <property type="entry name" value="Peptidase_M15_2"/>
    <property type="match status" value="1"/>
</dbReference>
<dbReference type="CDD" id="cd14844">
    <property type="entry name" value="Zn-DD-carboxypeptidase_like"/>
    <property type="match status" value="1"/>
</dbReference>